<evidence type="ECO:0000313" key="2">
    <source>
        <dbReference type="Proteomes" id="UP000000593"/>
    </source>
</evidence>
<protein>
    <submittedName>
        <fullName evidence="1">Uncharacterized protein</fullName>
    </submittedName>
</protein>
<dbReference type="AlphaFoldDB" id="Q6LFV6"/>
<dbReference type="KEGG" id="ppr:PBPRB1979"/>
<accession>Q6LFV6</accession>
<dbReference type="Proteomes" id="UP000000593">
    <property type="component" value="Chromosome 2"/>
</dbReference>
<proteinExistence type="predicted"/>
<evidence type="ECO:0000313" key="1">
    <source>
        <dbReference type="EMBL" id="CAG23824.1"/>
    </source>
</evidence>
<keyword evidence="2" id="KW-1185">Reference proteome</keyword>
<gene>
    <name evidence="1" type="ordered locus">PBPRB1979</name>
</gene>
<name>Q6LFV6_PHOPR</name>
<reference evidence="2" key="1">
    <citation type="journal article" date="2005" name="Science">
        <title>Life at depth: Photobacterium profundum genome sequence and expression analysis.</title>
        <authorList>
            <person name="Vezzi A."/>
            <person name="Campanaro S."/>
            <person name="D'Angelo M."/>
            <person name="Simonato F."/>
            <person name="Vitulo N."/>
            <person name="Lauro F.M."/>
            <person name="Cestaro A."/>
            <person name="Malacrida G."/>
            <person name="Simionati B."/>
            <person name="Cannata N."/>
            <person name="Romualdi C."/>
            <person name="Bartlett D.H."/>
            <person name="Valle G."/>
        </authorList>
    </citation>
    <scope>NUCLEOTIDE SEQUENCE [LARGE SCALE GENOMIC DNA]</scope>
    <source>
        <strain evidence="2">ATCC BAA-1253 / SS9</strain>
    </source>
</reference>
<organism evidence="1 2">
    <name type="scientific">Photobacterium profundum (strain SS9)</name>
    <dbReference type="NCBI Taxonomy" id="298386"/>
    <lineage>
        <taxon>Bacteria</taxon>
        <taxon>Pseudomonadati</taxon>
        <taxon>Pseudomonadota</taxon>
        <taxon>Gammaproteobacteria</taxon>
        <taxon>Vibrionales</taxon>
        <taxon>Vibrionaceae</taxon>
        <taxon>Photobacterium</taxon>
    </lineage>
</organism>
<sequence>MKMVFLSSALMVSPWSEAIDVKYNPVLDDFKKATVVTRITLAAAHVGKPLKVGLDVADPKLINSVDNTKELGLLVSLNKNQIGAALVELTGTATAENNYDLDIEVVGLGARDMRVGDYAGSFAMVFEYGV</sequence>
<dbReference type="HOGENOM" id="CLU_1936103_0_0_6"/>
<dbReference type="Gene3D" id="2.60.40.2040">
    <property type="entry name" value="CFA/I fimbrial subunit E, pilin domain"/>
    <property type="match status" value="1"/>
</dbReference>
<dbReference type="EMBL" id="CR378681">
    <property type="protein sequence ID" value="CAG23824.1"/>
    <property type="molecule type" value="Genomic_DNA"/>
</dbReference>
<dbReference type="STRING" id="298386.PBPRB1979"/>